<dbReference type="InterPro" id="IPR011075">
    <property type="entry name" value="TetR_C"/>
</dbReference>
<feature type="DNA-binding region" description="H-T-H motif" evidence="4">
    <location>
        <begin position="27"/>
        <end position="46"/>
    </location>
</feature>
<comment type="caution">
    <text evidence="6">The sequence shown here is derived from an EMBL/GenBank/DDBJ whole genome shotgun (WGS) entry which is preliminary data.</text>
</comment>
<evidence type="ECO:0000256" key="3">
    <source>
        <dbReference type="ARBA" id="ARBA00023163"/>
    </source>
</evidence>
<dbReference type="SUPFAM" id="SSF46689">
    <property type="entry name" value="Homeodomain-like"/>
    <property type="match status" value="1"/>
</dbReference>
<dbReference type="PRINTS" id="PR00455">
    <property type="entry name" value="HTHTETR"/>
</dbReference>
<organism evidence="6 7">
    <name type="scientific">Pseudomonas frederiksbergensis</name>
    <dbReference type="NCBI Taxonomy" id="104087"/>
    <lineage>
        <taxon>Bacteria</taxon>
        <taxon>Pseudomonadati</taxon>
        <taxon>Pseudomonadota</taxon>
        <taxon>Gammaproteobacteria</taxon>
        <taxon>Pseudomonadales</taxon>
        <taxon>Pseudomonadaceae</taxon>
        <taxon>Pseudomonas</taxon>
    </lineage>
</organism>
<dbReference type="PANTHER" id="PTHR47506">
    <property type="entry name" value="TRANSCRIPTIONAL REGULATORY PROTEIN"/>
    <property type="match status" value="1"/>
</dbReference>
<dbReference type="AlphaFoldDB" id="A0A423HQT0"/>
<accession>A0A423HQT0</accession>
<evidence type="ECO:0000256" key="1">
    <source>
        <dbReference type="ARBA" id="ARBA00023015"/>
    </source>
</evidence>
<dbReference type="EMBL" id="MOBM01000017">
    <property type="protein sequence ID" value="RON15579.1"/>
    <property type="molecule type" value="Genomic_DNA"/>
</dbReference>
<dbReference type="Pfam" id="PF00440">
    <property type="entry name" value="TetR_N"/>
    <property type="match status" value="1"/>
</dbReference>
<name>A0A423HQT0_9PSED</name>
<gene>
    <name evidence="6" type="ORF">BK662_12595</name>
</gene>
<dbReference type="PANTHER" id="PTHR47506:SF3">
    <property type="entry name" value="HTH-TYPE TRANSCRIPTIONAL REGULATOR LMRA"/>
    <property type="match status" value="1"/>
</dbReference>
<dbReference type="SUPFAM" id="SSF48498">
    <property type="entry name" value="Tetracyclin repressor-like, C-terminal domain"/>
    <property type="match status" value="1"/>
</dbReference>
<evidence type="ECO:0000256" key="4">
    <source>
        <dbReference type="PROSITE-ProRule" id="PRU00335"/>
    </source>
</evidence>
<keyword evidence="3" id="KW-0804">Transcription</keyword>
<evidence type="ECO:0000256" key="2">
    <source>
        <dbReference type="ARBA" id="ARBA00023125"/>
    </source>
</evidence>
<reference evidence="6 7" key="1">
    <citation type="submission" date="2016-10" db="EMBL/GenBank/DDBJ databases">
        <title>Comparative genome analysis of multiple Pseudomonas spp. focuses on biocontrol and plant growth promoting traits.</title>
        <authorList>
            <person name="Tao X.-Y."/>
            <person name="Taylor C.G."/>
        </authorList>
    </citation>
    <scope>NUCLEOTIDE SEQUENCE [LARGE SCALE GENOMIC DNA]</scope>
    <source>
        <strain evidence="6 7">36C6</strain>
    </source>
</reference>
<dbReference type="PROSITE" id="PS50977">
    <property type="entry name" value="HTH_TETR_2"/>
    <property type="match status" value="1"/>
</dbReference>
<dbReference type="GO" id="GO:0003677">
    <property type="term" value="F:DNA binding"/>
    <property type="evidence" value="ECO:0007669"/>
    <property type="project" value="UniProtKB-UniRule"/>
</dbReference>
<dbReference type="Proteomes" id="UP000284002">
    <property type="component" value="Unassembled WGS sequence"/>
</dbReference>
<sequence length="191" mass="21356">MRIVEKKQAIIETATKLFEEHGFHAVGIDTIIAEAKVAKMTMYRHFSKKNNLIVEVLKARELMCKSSMDELVSQFESPIEKLQAVFEWHNNWYQSDSFTGCMFAHAASEFNNGADEIKDAAANQKIKLVEFVEGILVSLVSADEAKRLSPIFIMLLDGATLSAQVMGQRNAARDAWNAVQALLSSSINSER</sequence>
<feature type="domain" description="HTH tetR-type" evidence="5">
    <location>
        <begin position="4"/>
        <end position="64"/>
    </location>
</feature>
<evidence type="ECO:0000313" key="7">
    <source>
        <dbReference type="Proteomes" id="UP000284002"/>
    </source>
</evidence>
<dbReference type="Pfam" id="PF16925">
    <property type="entry name" value="TetR_C_13"/>
    <property type="match status" value="1"/>
</dbReference>
<dbReference type="InterPro" id="IPR036271">
    <property type="entry name" value="Tet_transcr_reg_TetR-rel_C_sf"/>
</dbReference>
<dbReference type="InterPro" id="IPR001647">
    <property type="entry name" value="HTH_TetR"/>
</dbReference>
<evidence type="ECO:0000259" key="5">
    <source>
        <dbReference type="PROSITE" id="PS50977"/>
    </source>
</evidence>
<keyword evidence="1" id="KW-0805">Transcription regulation</keyword>
<proteinExistence type="predicted"/>
<protein>
    <submittedName>
        <fullName evidence="6">TetR family transcriptional regulator</fullName>
    </submittedName>
</protein>
<dbReference type="Gene3D" id="1.10.357.10">
    <property type="entry name" value="Tetracycline Repressor, domain 2"/>
    <property type="match status" value="1"/>
</dbReference>
<keyword evidence="2 4" id="KW-0238">DNA-binding</keyword>
<evidence type="ECO:0000313" key="6">
    <source>
        <dbReference type="EMBL" id="RON15579.1"/>
    </source>
</evidence>
<dbReference type="InterPro" id="IPR009057">
    <property type="entry name" value="Homeodomain-like_sf"/>
</dbReference>